<dbReference type="AlphaFoldDB" id="A0A5M3WFH2"/>
<comment type="caution">
    <text evidence="1">The sequence shown here is derived from an EMBL/GenBank/DDBJ whole genome shotgun (WGS) entry which is preliminary data.</text>
</comment>
<organism evidence="1 2">
    <name type="scientific">Acrocarpospora corrugata</name>
    <dbReference type="NCBI Taxonomy" id="35763"/>
    <lineage>
        <taxon>Bacteria</taxon>
        <taxon>Bacillati</taxon>
        <taxon>Actinomycetota</taxon>
        <taxon>Actinomycetes</taxon>
        <taxon>Streptosporangiales</taxon>
        <taxon>Streptosporangiaceae</taxon>
        <taxon>Acrocarpospora</taxon>
    </lineage>
</organism>
<keyword evidence="2" id="KW-1185">Reference proteome</keyword>
<reference evidence="1 2" key="1">
    <citation type="submission" date="2019-10" db="EMBL/GenBank/DDBJ databases">
        <title>Whole genome shotgun sequence of Acrocarpospora corrugata NBRC 13972.</title>
        <authorList>
            <person name="Ichikawa N."/>
            <person name="Kimura A."/>
            <person name="Kitahashi Y."/>
            <person name="Komaki H."/>
            <person name="Oguchi A."/>
        </authorList>
    </citation>
    <scope>NUCLEOTIDE SEQUENCE [LARGE SCALE GENOMIC DNA]</scope>
    <source>
        <strain evidence="1 2">NBRC 13972</strain>
    </source>
</reference>
<proteinExistence type="predicted"/>
<evidence type="ECO:0000313" key="1">
    <source>
        <dbReference type="EMBL" id="GES05128.1"/>
    </source>
</evidence>
<sequence length="114" mass="13300">MNQILEQQRAYERRQLTALGEELTARGITTVLLVDQNQRLALDVVDSKFRTRRIHVHLSFWWFYWGDQADERVSCLRLRKAALFVEAAAQAGWRDGEQADLIVDLRKIADAYHS</sequence>
<protein>
    <submittedName>
        <fullName evidence="1">Uncharacterized protein</fullName>
    </submittedName>
</protein>
<name>A0A5M3WFH2_9ACTN</name>
<dbReference type="EMBL" id="BLAD01000094">
    <property type="protein sequence ID" value="GES05128.1"/>
    <property type="molecule type" value="Genomic_DNA"/>
</dbReference>
<gene>
    <name evidence="1" type="ORF">Acor_71960</name>
</gene>
<dbReference type="OrthoDB" id="3541904at2"/>
<dbReference type="RefSeq" id="WP_155341168.1">
    <property type="nucleotide sequence ID" value="NZ_BAAABN010000024.1"/>
</dbReference>
<evidence type="ECO:0000313" key="2">
    <source>
        <dbReference type="Proteomes" id="UP000334990"/>
    </source>
</evidence>
<accession>A0A5M3WFH2</accession>
<dbReference type="Proteomes" id="UP000334990">
    <property type="component" value="Unassembled WGS sequence"/>
</dbReference>